<dbReference type="STRING" id="1745343.A0A2J6PKW9"/>
<dbReference type="PANTHER" id="PTHR33112">
    <property type="entry name" value="DOMAIN PROTEIN, PUTATIVE-RELATED"/>
    <property type="match status" value="1"/>
</dbReference>
<proteinExistence type="predicted"/>
<reference evidence="3 4" key="1">
    <citation type="submission" date="2016-05" db="EMBL/GenBank/DDBJ databases">
        <title>A degradative enzymes factory behind the ericoid mycorrhizal symbiosis.</title>
        <authorList>
            <consortium name="DOE Joint Genome Institute"/>
            <person name="Martino E."/>
            <person name="Morin E."/>
            <person name="Grelet G."/>
            <person name="Kuo A."/>
            <person name="Kohler A."/>
            <person name="Daghino S."/>
            <person name="Barry K."/>
            <person name="Choi C."/>
            <person name="Cichocki N."/>
            <person name="Clum A."/>
            <person name="Copeland A."/>
            <person name="Hainaut M."/>
            <person name="Haridas S."/>
            <person name="Labutti K."/>
            <person name="Lindquist E."/>
            <person name="Lipzen A."/>
            <person name="Khouja H.-R."/>
            <person name="Murat C."/>
            <person name="Ohm R."/>
            <person name="Olson A."/>
            <person name="Spatafora J."/>
            <person name="Veneault-Fourrey C."/>
            <person name="Henrissat B."/>
            <person name="Grigoriev I."/>
            <person name="Martin F."/>
            <person name="Perotto S."/>
        </authorList>
    </citation>
    <scope>NUCLEOTIDE SEQUENCE [LARGE SCALE GENOMIC DNA]</scope>
    <source>
        <strain evidence="3 4">UAMH 7357</strain>
    </source>
</reference>
<feature type="domain" description="Heterokaryon incompatibility" evidence="2">
    <location>
        <begin position="315"/>
        <end position="477"/>
    </location>
</feature>
<evidence type="ECO:0000313" key="4">
    <source>
        <dbReference type="Proteomes" id="UP000235672"/>
    </source>
</evidence>
<evidence type="ECO:0000259" key="2">
    <source>
        <dbReference type="Pfam" id="PF06985"/>
    </source>
</evidence>
<dbReference type="InterPro" id="IPR010730">
    <property type="entry name" value="HET"/>
</dbReference>
<protein>
    <submittedName>
        <fullName evidence="3">HET-domain-containing protein</fullName>
    </submittedName>
</protein>
<keyword evidence="4" id="KW-1185">Reference proteome</keyword>
<dbReference type="Pfam" id="PF06985">
    <property type="entry name" value="HET"/>
    <property type="match status" value="1"/>
</dbReference>
<organism evidence="3 4">
    <name type="scientific">Hyaloscypha hepaticicola</name>
    <dbReference type="NCBI Taxonomy" id="2082293"/>
    <lineage>
        <taxon>Eukaryota</taxon>
        <taxon>Fungi</taxon>
        <taxon>Dikarya</taxon>
        <taxon>Ascomycota</taxon>
        <taxon>Pezizomycotina</taxon>
        <taxon>Leotiomycetes</taxon>
        <taxon>Helotiales</taxon>
        <taxon>Hyaloscyphaceae</taxon>
        <taxon>Hyaloscypha</taxon>
    </lineage>
</organism>
<dbReference type="PANTHER" id="PTHR33112:SF16">
    <property type="entry name" value="HETEROKARYON INCOMPATIBILITY DOMAIN-CONTAINING PROTEIN"/>
    <property type="match status" value="1"/>
</dbReference>
<evidence type="ECO:0000256" key="1">
    <source>
        <dbReference type="SAM" id="MobiDB-lite"/>
    </source>
</evidence>
<dbReference type="EMBL" id="KZ613520">
    <property type="protein sequence ID" value="PMD14682.1"/>
    <property type="molecule type" value="Genomic_DNA"/>
</dbReference>
<feature type="region of interest" description="Disordered" evidence="1">
    <location>
        <begin position="1"/>
        <end position="47"/>
    </location>
</feature>
<sequence>MQQNGSVLPSGGLASTKRDLSVRGKEAKGRKRKRSQEPPGLPSTVKPFRTRARMSFVPCQDCPNCPRRIALSSQEGNVSEVSDFKVNYVERYDLGARTCNDHLGPHSLEASSIIFCDRCLVLFVQVYRWAGQDREFEISTGTRVRIVNARLFVGPDAKECDSIFRVIYPIKMYGVRYLALKTEVGTQKRDGVGDEEDWETEEESEDYMKDISKTPCDNGIQVFSQTSRSPKPLQLHVGTGDSAGPDSNIFEDSLTCGFLDSEMIQYMQKTIERCIKRHQFCHLPTSTFAPTRLIDICNKLHPRLFVTDEEFHEKYATLSYCWGNEKLPLRTLNSNINEMVGGISLKEMPQTYQDAIHVTYALGLHYLWIDALCIIQDSPDDCAKEIQNMGKVYKNSHITLAPIAIKSCWAGFLKHRDELVNGRRKRVAQIRSSVKSHPEPSSIFYLLENLEGTISRDSIRKDDDPGLWSMRGWTFQEYQLSPRLLIFDQHYLYFDCRDGEMDESNGVRTSGETNRAIFKVRGSDSNPSLGYIDHHSRWYLIICNSYSGRHFTKQSDRLPALIGFAKEWEDMINKGGTSDRYVAGLWTEDLPRGLLWRSQSTTSRPLGYASPSWSWASIIGAVYWPWEMEPVRQGPNYKRESKKFQQFGTSETHYHSTLKRIDIPGIDPYSLVTSGFITVSAFLQKMRLNPPSPNHDQGSFEFLDKNGSQSCSNPLQLVLENTPTIISLDVPSELANARNVWCFLVASREASGNSSRKNYAGLLLLSTSGNANFFKRFGYFEIVWKDKDGKIFDYLEEREIVII</sequence>
<feature type="compositionally biased region" description="Basic and acidic residues" evidence="1">
    <location>
        <begin position="16"/>
        <end position="27"/>
    </location>
</feature>
<dbReference type="OrthoDB" id="3543689at2759"/>
<accession>A0A2J6PKW9</accession>
<dbReference type="AlphaFoldDB" id="A0A2J6PKW9"/>
<name>A0A2J6PKW9_9HELO</name>
<gene>
    <name evidence="3" type="ORF">NA56DRAFT_635783</name>
</gene>
<dbReference type="Proteomes" id="UP000235672">
    <property type="component" value="Unassembled WGS sequence"/>
</dbReference>
<evidence type="ECO:0000313" key="3">
    <source>
        <dbReference type="EMBL" id="PMD14682.1"/>
    </source>
</evidence>